<dbReference type="Gene3D" id="2.60.40.790">
    <property type="match status" value="1"/>
</dbReference>
<dbReference type="SUPFAM" id="SSF49764">
    <property type="entry name" value="HSP20-like chaperones"/>
    <property type="match status" value="1"/>
</dbReference>
<gene>
    <name evidence="3" type="ORF">FJAP1339_LOCUS9649</name>
</gene>
<dbReference type="InterPro" id="IPR037898">
    <property type="entry name" value="NudC_fam"/>
</dbReference>
<proteinExistence type="predicted"/>
<dbReference type="PANTHER" id="PTHR12356">
    <property type="entry name" value="NUCLEAR MOVEMENT PROTEIN NUDC"/>
    <property type="match status" value="1"/>
</dbReference>
<dbReference type="CDD" id="cd06467">
    <property type="entry name" value="p23_NUDC_like"/>
    <property type="match status" value="1"/>
</dbReference>
<dbReference type="GO" id="GO:0005737">
    <property type="term" value="C:cytoplasm"/>
    <property type="evidence" value="ECO:0007669"/>
    <property type="project" value="TreeGrafter"/>
</dbReference>
<feature type="signal peptide" evidence="1">
    <location>
        <begin position="1"/>
        <end position="22"/>
    </location>
</feature>
<reference evidence="3" key="1">
    <citation type="submission" date="2021-01" db="EMBL/GenBank/DDBJ databases">
        <authorList>
            <person name="Corre E."/>
            <person name="Pelletier E."/>
            <person name="Niang G."/>
            <person name="Scheremetjew M."/>
            <person name="Finn R."/>
            <person name="Kale V."/>
            <person name="Holt S."/>
            <person name="Cochrane G."/>
            <person name="Meng A."/>
            <person name="Brown T."/>
            <person name="Cohen L."/>
        </authorList>
    </citation>
    <scope>NUCLEOTIDE SEQUENCE</scope>
    <source>
        <strain evidence="3">CCMP1661</strain>
    </source>
</reference>
<dbReference type="InterPro" id="IPR007052">
    <property type="entry name" value="CS_dom"/>
</dbReference>
<evidence type="ECO:0000313" key="3">
    <source>
        <dbReference type="EMBL" id="CAD9870445.1"/>
    </source>
</evidence>
<protein>
    <recommendedName>
        <fullName evidence="2">CS domain-containing protein</fullName>
    </recommendedName>
</protein>
<sequence>MIVKSLSTILLVLTWLPREAESWNFPHSLSLKISQKRAFSNRVTSRAGDIDDLEEYKRIIDPSSGIELTSSPAGQKEKTDKEAIFKRQIEELSSFPYDPFLFPELRDSTKYWRGATQEYKWEQNHNKVCIYIPVDETVDKSDVDVEFEVHRLLLKLGGRDTKVGGLLGGTIKPEDSYWFWESDSSPPFITIELQKFKQYRNWEFLFAPSDDDTDEDDVSTSGA</sequence>
<keyword evidence="1" id="KW-0732">Signal</keyword>
<feature type="domain" description="CS" evidence="2">
    <location>
        <begin position="114"/>
        <end position="206"/>
    </location>
</feature>
<dbReference type="PROSITE" id="PS51203">
    <property type="entry name" value="CS"/>
    <property type="match status" value="1"/>
</dbReference>
<dbReference type="GO" id="GO:0006457">
    <property type="term" value="P:protein folding"/>
    <property type="evidence" value="ECO:0007669"/>
    <property type="project" value="TreeGrafter"/>
</dbReference>
<organism evidence="3">
    <name type="scientific">Fibrocapsa japonica</name>
    <dbReference type="NCBI Taxonomy" id="94617"/>
    <lineage>
        <taxon>Eukaryota</taxon>
        <taxon>Sar</taxon>
        <taxon>Stramenopiles</taxon>
        <taxon>Ochrophyta</taxon>
        <taxon>Raphidophyceae</taxon>
        <taxon>Chattonellales</taxon>
        <taxon>Chattonellaceae</taxon>
        <taxon>Fibrocapsa</taxon>
    </lineage>
</organism>
<evidence type="ECO:0000259" key="2">
    <source>
        <dbReference type="PROSITE" id="PS51203"/>
    </source>
</evidence>
<name>A0A7S2V6G0_9STRA</name>
<dbReference type="InterPro" id="IPR008978">
    <property type="entry name" value="HSP20-like_chaperone"/>
</dbReference>
<evidence type="ECO:0000256" key="1">
    <source>
        <dbReference type="SAM" id="SignalP"/>
    </source>
</evidence>
<dbReference type="Pfam" id="PF04969">
    <property type="entry name" value="CS"/>
    <property type="match status" value="1"/>
</dbReference>
<dbReference type="EMBL" id="HBHR01018993">
    <property type="protein sequence ID" value="CAD9870445.1"/>
    <property type="molecule type" value="Transcribed_RNA"/>
</dbReference>
<dbReference type="GO" id="GO:0051082">
    <property type="term" value="F:unfolded protein binding"/>
    <property type="evidence" value="ECO:0007669"/>
    <property type="project" value="TreeGrafter"/>
</dbReference>
<dbReference type="AlphaFoldDB" id="A0A7S2V6G0"/>
<accession>A0A7S2V6G0</accession>
<feature type="chain" id="PRO_5030951669" description="CS domain-containing protein" evidence="1">
    <location>
        <begin position="23"/>
        <end position="223"/>
    </location>
</feature>